<feature type="compositionally biased region" description="Basic and acidic residues" evidence="1">
    <location>
        <begin position="499"/>
        <end position="508"/>
    </location>
</feature>
<dbReference type="EMBL" id="DYYG01000058">
    <property type="protein sequence ID" value="HJE25678.1"/>
    <property type="molecule type" value="Genomic_DNA"/>
</dbReference>
<protein>
    <submittedName>
        <fullName evidence="3">EAL domain-containing protein</fullName>
    </submittedName>
</protein>
<dbReference type="Pfam" id="PF00563">
    <property type="entry name" value="EAL"/>
    <property type="match status" value="1"/>
</dbReference>
<dbReference type="PANTHER" id="PTHR48125">
    <property type="entry name" value="LP07818P1"/>
    <property type="match status" value="1"/>
</dbReference>
<dbReference type="Proteomes" id="UP000742631">
    <property type="component" value="Unassembled WGS sequence"/>
</dbReference>
<name>A0A921E5Z3_9HYPH</name>
<evidence type="ECO:0000313" key="3">
    <source>
        <dbReference type="EMBL" id="HJE25678.1"/>
    </source>
</evidence>
<feature type="compositionally biased region" description="Pro residues" evidence="1">
    <location>
        <begin position="478"/>
        <end position="497"/>
    </location>
</feature>
<evidence type="ECO:0000256" key="1">
    <source>
        <dbReference type="SAM" id="MobiDB-lite"/>
    </source>
</evidence>
<dbReference type="SMART" id="SM00052">
    <property type="entry name" value="EAL"/>
    <property type="match status" value="1"/>
</dbReference>
<evidence type="ECO:0000313" key="4">
    <source>
        <dbReference type="Proteomes" id="UP000742631"/>
    </source>
</evidence>
<comment type="caution">
    <text evidence="3">The sequence shown here is derived from an EMBL/GenBank/DDBJ whole genome shotgun (WGS) entry which is preliminary data.</text>
</comment>
<organism evidence="3 4">
    <name type="scientific">Methylorubrum populi</name>
    <dbReference type="NCBI Taxonomy" id="223967"/>
    <lineage>
        <taxon>Bacteria</taxon>
        <taxon>Pseudomonadati</taxon>
        <taxon>Pseudomonadota</taxon>
        <taxon>Alphaproteobacteria</taxon>
        <taxon>Hyphomicrobiales</taxon>
        <taxon>Methylobacteriaceae</taxon>
        <taxon>Methylorubrum</taxon>
    </lineage>
</organism>
<reference evidence="3" key="1">
    <citation type="journal article" date="2021" name="PeerJ">
        <title>Extensive microbial diversity within the chicken gut microbiome revealed by metagenomics and culture.</title>
        <authorList>
            <person name="Gilroy R."/>
            <person name="Ravi A."/>
            <person name="Getino M."/>
            <person name="Pursley I."/>
            <person name="Horton D.L."/>
            <person name="Alikhan N.F."/>
            <person name="Baker D."/>
            <person name="Gharbi K."/>
            <person name="Hall N."/>
            <person name="Watson M."/>
            <person name="Adriaenssens E.M."/>
            <person name="Foster-Nyarko E."/>
            <person name="Jarju S."/>
            <person name="Secka A."/>
            <person name="Antonio M."/>
            <person name="Oren A."/>
            <person name="Chaudhuri R.R."/>
            <person name="La Ragione R."/>
            <person name="Hildebrand F."/>
            <person name="Pallen M.J."/>
        </authorList>
    </citation>
    <scope>NUCLEOTIDE SEQUENCE</scope>
    <source>
        <strain evidence="3">316</strain>
    </source>
</reference>
<feature type="compositionally biased region" description="Low complexity" evidence="1">
    <location>
        <begin position="165"/>
        <end position="194"/>
    </location>
</feature>
<proteinExistence type="predicted"/>
<dbReference type="AlphaFoldDB" id="A0A921E5Z3"/>
<dbReference type="InterPro" id="IPR035919">
    <property type="entry name" value="EAL_sf"/>
</dbReference>
<evidence type="ECO:0000259" key="2">
    <source>
        <dbReference type="PROSITE" id="PS50883"/>
    </source>
</evidence>
<dbReference type="PROSITE" id="PS50883">
    <property type="entry name" value="EAL"/>
    <property type="match status" value="1"/>
</dbReference>
<dbReference type="Gene3D" id="3.20.20.450">
    <property type="entry name" value="EAL domain"/>
    <property type="match status" value="1"/>
</dbReference>
<feature type="domain" description="EAL" evidence="2">
    <location>
        <begin position="227"/>
        <end position="479"/>
    </location>
</feature>
<dbReference type="PANTHER" id="PTHR48125:SF10">
    <property type="entry name" value="OS12G0136300 PROTEIN"/>
    <property type="match status" value="1"/>
</dbReference>
<gene>
    <name evidence="3" type="ORF">K8W01_18680</name>
</gene>
<dbReference type="InterPro" id="IPR001633">
    <property type="entry name" value="EAL_dom"/>
</dbReference>
<dbReference type="SUPFAM" id="SSF141868">
    <property type="entry name" value="EAL domain-like"/>
    <property type="match status" value="1"/>
</dbReference>
<feature type="region of interest" description="Disordered" evidence="1">
    <location>
        <begin position="159"/>
        <end position="224"/>
    </location>
</feature>
<reference evidence="3" key="2">
    <citation type="submission" date="2021-09" db="EMBL/GenBank/DDBJ databases">
        <authorList>
            <person name="Gilroy R."/>
        </authorList>
    </citation>
    <scope>NUCLEOTIDE SEQUENCE</scope>
    <source>
        <strain evidence="3">316</strain>
    </source>
</reference>
<dbReference type="CDD" id="cd01948">
    <property type="entry name" value="EAL"/>
    <property type="match status" value="1"/>
</dbReference>
<accession>A0A921E5Z3</accession>
<feature type="region of interest" description="Disordered" evidence="1">
    <location>
        <begin position="470"/>
        <end position="508"/>
    </location>
</feature>
<sequence length="508" mass="53663">MKTPQARTIRPRGTPWILGLIGVLVLVPLALVAPLAAACAVSGLGLTGGLLLWRRLSALNTAQDMVSKEIGVLSQRLVKLESVAAALVQTRMQGSPAAQSPAPPSDEAMKSLDARLAAGIEEVTAEIGILSGIVRELAAVVAAQDGDIDRLKAQTQAQVLTQPHARVSPQAQQAAARPAAPSPRPAASAAQPEPAQTPPVTSEPAAPMRLVPRTTPPAPRQLDSFGTAADEAPVIEAFDGAGLEVYLQPIVSLPQRKVVSYEAMPRLKVGGIVLTPETFLPALERHGRTTALDRRMLQQVAVIARHLQGRGSPASVCYSLSPQSLFEPGFLRSLGRLVSEGPELAGRVVIALPQASWRSLDAEQAALLAGLRGRIGFVMDRPIDLRFDPTNLAERGITQVKVAASLLLRPLNREAMPDIALEDLVASLIRAGIRLVATGVESEIEVPDLIDLDVPLAQGGAFAAPRAVRAEVLTAPPETAPPPPPSPDPPPNPPPQRRPFRDFLRRAG</sequence>